<sequence length="104" mass="11191">MKNPQEAQPDPTLTLSVWLVHGEAYLTTGIYATGGKAAGFQEWACESQSQGCGAIIGEGKELNVIVPVQGVQIREGVRVISVAIVDPMRNLVELVERVEGEVWA</sequence>
<proteinExistence type="predicted"/>
<protein>
    <submittedName>
        <fullName evidence="1">Uncharacterized protein</fullName>
    </submittedName>
</protein>
<name>A0A1L7WCI2_9HELO</name>
<dbReference type="Proteomes" id="UP000184330">
    <property type="component" value="Unassembled WGS sequence"/>
</dbReference>
<gene>
    <name evidence="1" type="ORF">PAC_00376</name>
</gene>
<accession>A0A1L7WCI2</accession>
<dbReference type="AlphaFoldDB" id="A0A1L7WCI2"/>
<organism evidence="1 2">
    <name type="scientific">Phialocephala subalpina</name>
    <dbReference type="NCBI Taxonomy" id="576137"/>
    <lineage>
        <taxon>Eukaryota</taxon>
        <taxon>Fungi</taxon>
        <taxon>Dikarya</taxon>
        <taxon>Ascomycota</taxon>
        <taxon>Pezizomycotina</taxon>
        <taxon>Leotiomycetes</taxon>
        <taxon>Helotiales</taxon>
        <taxon>Mollisiaceae</taxon>
        <taxon>Phialocephala</taxon>
        <taxon>Phialocephala fortinii species complex</taxon>
    </lineage>
</organism>
<evidence type="ECO:0000313" key="1">
    <source>
        <dbReference type="EMBL" id="CZR50503.1"/>
    </source>
</evidence>
<keyword evidence="2" id="KW-1185">Reference proteome</keyword>
<dbReference type="EMBL" id="FJOG01000001">
    <property type="protein sequence ID" value="CZR50503.1"/>
    <property type="molecule type" value="Genomic_DNA"/>
</dbReference>
<evidence type="ECO:0000313" key="2">
    <source>
        <dbReference type="Proteomes" id="UP000184330"/>
    </source>
</evidence>
<reference evidence="1 2" key="1">
    <citation type="submission" date="2016-03" db="EMBL/GenBank/DDBJ databases">
        <authorList>
            <person name="Ploux O."/>
        </authorList>
    </citation>
    <scope>NUCLEOTIDE SEQUENCE [LARGE SCALE GENOMIC DNA]</scope>
    <source>
        <strain evidence="1 2">UAMH 11012</strain>
    </source>
</reference>